<dbReference type="RefSeq" id="WP_243477734.1">
    <property type="nucleotide sequence ID" value="NZ_CP063982.1"/>
</dbReference>
<proteinExistence type="inferred from homology"/>
<dbReference type="EMBL" id="CP063982">
    <property type="protein sequence ID" value="UOD49505.1"/>
    <property type="molecule type" value="Genomic_DNA"/>
</dbReference>
<keyword evidence="3" id="KW-1185">Reference proteome</keyword>
<dbReference type="InterPro" id="IPR014748">
    <property type="entry name" value="Enoyl-CoA_hydra_C"/>
</dbReference>
<dbReference type="InterPro" id="IPR051683">
    <property type="entry name" value="Enoyl-CoA_Hydratase/Isomerase"/>
</dbReference>
<organism evidence="2 3">
    <name type="scientific">Orrella daihaiensis</name>
    <dbReference type="NCBI Taxonomy" id="2782176"/>
    <lineage>
        <taxon>Bacteria</taxon>
        <taxon>Pseudomonadati</taxon>
        <taxon>Pseudomonadota</taxon>
        <taxon>Betaproteobacteria</taxon>
        <taxon>Burkholderiales</taxon>
        <taxon>Alcaligenaceae</taxon>
        <taxon>Orrella</taxon>
    </lineage>
</organism>
<accession>A0ABY4AJC7</accession>
<dbReference type="Pfam" id="PF00378">
    <property type="entry name" value="ECH_1"/>
    <property type="match status" value="1"/>
</dbReference>
<protein>
    <submittedName>
        <fullName evidence="2">Enoyl-CoA hydratase/isomerase family protein</fullName>
    </submittedName>
</protein>
<sequence>MQSNGGASINNGAAESGQAGNGTVLWSLDSRGVATVTLNRPNVNNAYNGDMISGLHEAMDILGVKPGLRVVVLKGNGKHFQAGADLAWINAQGKLGPDANLKASEATGQVVRRLNELPVATVAMVQGGCFGGGTGVAAACDVVVAADNAIFAITEARWGLMASIIFPQLVQAIGLRQVRRYALTCERMDALKAQQIGFVHEVCPLEDLEATTQKIVDALLMSAPQATATTKRLNMEIAGAVMSDALFEDLVQRHANTRRSDEAAEGTLSFIEKRHPAWYKPREQ</sequence>
<name>A0ABY4AJC7_9BURK</name>
<dbReference type="PANTHER" id="PTHR42964">
    <property type="entry name" value="ENOYL-COA HYDRATASE"/>
    <property type="match status" value="1"/>
</dbReference>
<dbReference type="InterPro" id="IPR001753">
    <property type="entry name" value="Enoyl-CoA_hydra/iso"/>
</dbReference>
<evidence type="ECO:0000313" key="2">
    <source>
        <dbReference type="EMBL" id="UOD49505.1"/>
    </source>
</evidence>
<dbReference type="InterPro" id="IPR029045">
    <property type="entry name" value="ClpP/crotonase-like_dom_sf"/>
</dbReference>
<reference evidence="2 3" key="1">
    <citation type="submission" date="2020-11" db="EMBL/GenBank/DDBJ databases">
        <title>Algicoccus daihaiensis sp.nov., isolated from Daihai Lake in Inner Mongolia.</title>
        <authorList>
            <person name="Kai J."/>
        </authorList>
    </citation>
    <scope>NUCLEOTIDE SEQUENCE [LARGE SCALE GENOMIC DNA]</scope>
    <source>
        <strain evidence="3">f23</strain>
    </source>
</reference>
<dbReference type="SUPFAM" id="SSF52096">
    <property type="entry name" value="ClpP/crotonase"/>
    <property type="match status" value="1"/>
</dbReference>
<dbReference type="Gene3D" id="3.90.226.10">
    <property type="entry name" value="2-enoyl-CoA Hydratase, Chain A, domain 1"/>
    <property type="match status" value="1"/>
</dbReference>
<evidence type="ECO:0000256" key="1">
    <source>
        <dbReference type="ARBA" id="ARBA00005254"/>
    </source>
</evidence>
<dbReference type="PANTHER" id="PTHR42964:SF1">
    <property type="entry name" value="POLYKETIDE BIOSYNTHESIS ENOYL-COA HYDRATASE PKSH-RELATED"/>
    <property type="match status" value="1"/>
</dbReference>
<gene>
    <name evidence="2" type="ORF">DHf2319_08445</name>
</gene>
<comment type="similarity">
    <text evidence="1">Belongs to the enoyl-CoA hydratase/isomerase family.</text>
</comment>
<dbReference type="Gene3D" id="1.10.12.10">
    <property type="entry name" value="Lyase 2-enoyl-coa Hydratase, Chain A, domain 2"/>
    <property type="match status" value="1"/>
</dbReference>
<dbReference type="CDD" id="cd06558">
    <property type="entry name" value="crotonase-like"/>
    <property type="match status" value="1"/>
</dbReference>
<dbReference type="Proteomes" id="UP000831607">
    <property type="component" value="Chromosome"/>
</dbReference>
<evidence type="ECO:0000313" key="3">
    <source>
        <dbReference type="Proteomes" id="UP000831607"/>
    </source>
</evidence>